<evidence type="ECO:0000313" key="4">
    <source>
        <dbReference type="EMBL" id="KAB5544201.1"/>
    </source>
</evidence>
<evidence type="ECO:0000313" key="3">
    <source>
        <dbReference type="EMBL" id="KAB5533759.1"/>
    </source>
</evidence>
<dbReference type="EMBL" id="VDCV01000011">
    <property type="protein sequence ID" value="KAB5533759.1"/>
    <property type="molecule type" value="Genomic_DNA"/>
</dbReference>
<dbReference type="Proteomes" id="UP000326939">
    <property type="component" value="Chromosome 8"/>
</dbReference>
<sequence length="194" mass="21850">MENEEIQCLADSATTHTILRNRQLFSDLVTTHSSVTTMAGPSNLVQGQGMAQFLLPNGTLITVTNALYAPKAARTLLSFRDIRANGYHAETHCENGNEFICITSNDCGRKRVLEKLMCLSSGLYATTIRAIESNHIIRNDLWDSDTYWLWHDRLGHPGRDMMIRILKNSHGHPLFRATRKKQKVIPEANKTTAN</sequence>
<organism evidence="3 5">
    <name type="scientific">Salix brachista</name>
    <dbReference type="NCBI Taxonomy" id="2182728"/>
    <lineage>
        <taxon>Eukaryota</taxon>
        <taxon>Viridiplantae</taxon>
        <taxon>Streptophyta</taxon>
        <taxon>Embryophyta</taxon>
        <taxon>Tracheophyta</taxon>
        <taxon>Spermatophyta</taxon>
        <taxon>Magnoliopsida</taxon>
        <taxon>eudicotyledons</taxon>
        <taxon>Gunneridae</taxon>
        <taxon>Pentapetalae</taxon>
        <taxon>rosids</taxon>
        <taxon>fabids</taxon>
        <taxon>Malpighiales</taxon>
        <taxon>Salicaceae</taxon>
        <taxon>Saliceae</taxon>
        <taxon>Salix</taxon>
    </lineage>
</organism>
<dbReference type="EMBL" id="VDCV01000008">
    <property type="protein sequence ID" value="KAB5544201.1"/>
    <property type="molecule type" value="Genomic_DNA"/>
</dbReference>
<gene>
    <name evidence="4" type="ORF">DKX38_012313</name>
    <name evidence="3" type="ORF">DKX38_016845</name>
</gene>
<reference evidence="5" key="1">
    <citation type="journal article" date="2019" name="Gigascience">
        <title>De novo genome assembly of the endangered Acer yangbiense, a plant species with extremely small populations endemic to Yunnan Province, China.</title>
        <authorList>
            <person name="Yang J."/>
            <person name="Wariss H.M."/>
            <person name="Tao L."/>
            <person name="Zhang R."/>
            <person name="Yun Q."/>
            <person name="Hollingsworth P."/>
            <person name="Dao Z."/>
            <person name="Luo G."/>
            <person name="Guo H."/>
            <person name="Ma Y."/>
            <person name="Sun W."/>
        </authorList>
    </citation>
    <scope>NUCLEOTIDE SEQUENCE [LARGE SCALE GENOMIC DNA]</scope>
    <source>
        <strain evidence="5">cv. br00</strain>
    </source>
</reference>
<name>A0A5N5KTP7_9ROSI</name>
<evidence type="ECO:0000259" key="1">
    <source>
        <dbReference type="Pfam" id="PF13976"/>
    </source>
</evidence>
<dbReference type="Pfam" id="PF13976">
    <property type="entry name" value="gag_pre-integrs"/>
    <property type="match status" value="1"/>
</dbReference>
<protein>
    <submittedName>
        <fullName evidence="3">Uncharacterized protein</fullName>
    </submittedName>
</protein>
<comment type="caution">
    <text evidence="3">The sequence shown here is derived from an EMBL/GenBank/DDBJ whole genome shotgun (WGS) entry which is preliminary data.</text>
</comment>
<dbReference type="InterPro" id="IPR025724">
    <property type="entry name" value="GAG-pre-integrase_dom"/>
</dbReference>
<dbReference type="Pfam" id="PF22936">
    <property type="entry name" value="Pol_BBD"/>
    <property type="match status" value="1"/>
</dbReference>
<feature type="domain" description="Retrovirus-related Pol polyprotein from transposon TNT 1-94-like beta-barrel" evidence="2">
    <location>
        <begin position="9"/>
        <end position="87"/>
    </location>
</feature>
<reference evidence="3" key="3">
    <citation type="submission" date="2019-05" db="EMBL/GenBank/DDBJ databases">
        <authorList>
            <person name="Zhang R."/>
        </authorList>
    </citation>
    <scope>NUCLEOTIDE SEQUENCE [LARGE SCALE GENOMIC DNA]</scope>
    <source>
        <strain evidence="3">Br00</strain>
        <tissue evidence="3">Leaf</tissue>
    </source>
</reference>
<dbReference type="InterPro" id="IPR054722">
    <property type="entry name" value="PolX-like_BBD"/>
</dbReference>
<feature type="domain" description="GAG-pre-integrase" evidence="1">
    <location>
        <begin position="122"/>
        <end position="172"/>
    </location>
</feature>
<accession>A0A5N5KTP7</accession>
<proteinExistence type="predicted"/>
<evidence type="ECO:0000259" key="2">
    <source>
        <dbReference type="Pfam" id="PF22936"/>
    </source>
</evidence>
<keyword evidence="5" id="KW-1185">Reference proteome</keyword>
<dbReference type="AlphaFoldDB" id="A0A5N5KTP7"/>
<evidence type="ECO:0000313" key="5">
    <source>
        <dbReference type="Proteomes" id="UP000326939"/>
    </source>
</evidence>
<dbReference type="Proteomes" id="UP000326939">
    <property type="component" value="Chromosome 11"/>
</dbReference>
<reference evidence="3" key="2">
    <citation type="journal article" date="2019" name="Nat. Commun.">
        <title>Genome-wide analysis of Cushion willow provides insights into alpine plant divergence in a biodiversity hotspot.</title>
        <authorList>
            <person name="Chen J.H."/>
            <person name="Huang Y."/>
            <person name="Brachi B."/>
            <person name="Yun Q.Z."/>
            <person name="Zhang W."/>
            <person name="Lu W."/>
            <person name="Li H.N."/>
            <person name="Li W.Q."/>
            <person name="Sun X.D."/>
            <person name="Wang G.Y."/>
            <person name="He J."/>
            <person name="Zhou Z."/>
            <person name="Chen K.Y."/>
            <person name="Ji Y.H."/>
            <person name="Shi M.M."/>
            <person name="Sun W.G."/>
            <person name="Yang Y.P."/>
            <person name="Zhang R.G."/>
            <person name="Abbott R.J."/>
            <person name="Sun H."/>
        </authorList>
    </citation>
    <scope>NUCLEOTIDE SEQUENCE</scope>
    <source>
        <strain evidence="3">Br00</strain>
        <tissue evidence="3">Leaf</tissue>
    </source>
</reference>